<sequence length="115" mass="12845">MLNIKLNGKSMEWKGLLKCVNSFGVGPEYLTSVEKRGDGVVRVGNEESRTDNDLVQVNPESRKYHIHNHPLVMINNLTFDQVIKETGEVVHNTTSLAMGQRDRAIIALFFMAAGC</sequence>
<evidence type="ECO:0000313" key="1">
    <source>
        <dbReference type="EMBL" id="OQP44096.1"/>
    </source>
</evidence>
<dbReference type="Proteomes" id="UP000192277">
    <property type="component" value="Unassembled WGS sequence"/>
</dbReference>
<name>A0ABX3NRQ5_9BACT</name>
<protein>
    <submittedName>
        <fullName evidence="1">Uncharacterized protein</fullName>
    </submittedName>
</protein>
<comment type="caution">
    <text evidence="1">The sequence shown here is derived from an EMBL/GenBank/DDBJ whole genome shotgun (WGS) entry which is preliminary data.</text>
</comment>
<reference evidence="1 2" key="1">
    <citation type="submission" date="2016-04" db="EMBL/GenBank/DDBJ databases">
        <authorList>
            <person name="Chen L."/>
            <person name="Zhuang W."/>
            <person name="Wang G."/>
        </authorList>
    </citation>
    <scope>NUCLEOTIDE SEQUENCE [LARGE SCALE GENOMIC DNA]</scope>
    <source>
        <strain evidence="2">GR20</strain>
    </source>
</reference>
<dbReference type="EMBL" id="LWBO01000034">
    <property type="protein sequence ID" value="OQP44096.1"/>
    <property type="molecule type" value="Genomic_DNA"/>
</dbReference>
<keyword evidence="2" id="KW-1185">Reference proteome</keyword>
<proteinExistence type="predicted"/>
<gene>
    <name evidence="1" type="ORF">A4D02_11550</name>
</gene>
<accession>A0ABX3NRQ5</accession>
<evidence type="ECO:0000313" key="2">
    <source>
        <dbReference type="Proteomes" id="UP000192277"/>
    </source>
</evidence>
<organism evidence="1 2">
    <name type="scientific">Niastella koreensis</name>
    <dbReference type="NCBI Taxonomy" id="354356"/>
    <lineage>
        <taxon>Bacteria</taxon>
        <taxon>Pseudomonadati</taxon>
        <taxon>Bacteroidota</taxon>
        <taxon>Chitinophagia</taxon>
        <taxon>Chitinophagales</taxon>
        <taxon>Chitinophagaceae</taxon>
        <taxon>Niastella</taxon>
    </lineage>
</organism>